<dbReference type="InterPro" id="IPR036509">
    <property type="entry name" value="Met_Sox_Rdtase_MsrA_sf"/>
</dbReference>
<dbReference type="Pfam" id="PF20939">
    <property type="entry name" value="MsrA_helical"/>
    <property type="match status" value="1"/>
</dbReference>
<reference evidence="7" key="1">
    <citation type="submission" date="2015-12" db="EMBL/GenBank/DDBJ databases">
        <title>De novo transcriptome assembly of four potential Pierce s Disease insect vectors from Arizona vineyards.</title>
        <authorList>
            <person name="Tassone E.E."/>
        </authorList>
    </citation>
    <scope>NUCLEOTIDE SEQUENCE</scope>
</reference>
<evidence type="ECO:0000256" key="4">
    <source>
        <dbReference type="ARBA" id="ARBA00030643"/>
    </source>
</evidence>
<comment type="similarity">
    <text evidence="1">Belongs to the MsrA Met sulfoxide reductase family.</text>
</comment>
<feature type="domain" description="Selenoprotein methionine sulfoxide reductase A helical" evidence="6">
    <location>
        <begin position="170"/>
        <end position="215"/>
    </location>
</feature>
<dbReference type="PANTHER" id="PTHR43774">
    <property type="entry name" value="PEPTIDE METHIONINE SULFOXIDE REDUCTASE"/>
    <property type="match status" value="1"/>
</dbReference>
<organism evidence="7">
    <name type="scientific">Clastoptera arizonana</name>
    <name type="common">Arizona spittle bug</name>
    <dbReference type="NCBI Taxonomy" id="38151"/>
    <lineage>
        <taxon>Eukaryota</taxon>
        <taxon>Metazoa</taxon>
        <taxon>Ecdysozoa</taxon>
        <taxon>Arthropoda</taxon>
        <taxon>Hexapoda</taxon>
        <taxon>Insecta</taxon>
        <taxon>Pterygota</taxon>
        <taxon>Neoptera</taxon>
        <taxon>Paraneoptera</taxon>
        <taxon>Hemiptera</taxon>
        <taxon>Auchenorrhyncha</taxon>
        <taxon>Cercopoidea</taxon>
        <taxon>Clastopteridae</taxon>
        <taxon>Clastoptera</taxon>
    </lineage>
</organism>
<evidence type="ECO:0000256" key="1">
    <source>
        <dbReference type="ARBA" id="ARBA00005591"/>
    </source>
</evidence>
<dbReference type="NCBIfam" id="TIGR00401">
    <property type="entry name" value="msrA"/>
    <property type="match status" value="1"/>
</dbReference>
<dbReference type="Pfam" id="PF01625">
    <property type="entry name" value="PMSR"/>
    <property type="match status" value="1"/>
</dbReference>
<dbReference type="Gene3D" id="3.30.1060.10">
    <property type="entry name" value="Peptide methionine sulphoxide reductase MsrA"/>
    <property type="match status" value="1"/>
</dbReference>
<dbReference type="AlphaFoldDB" id="A0A1B6E780"/>
<dbReference type="EMBL" id="GEDC01003533">
    <property type="protein sequence ID" value="JAS33765.1"/>
    <property type="molecule type" value="Transcribed_RNA"/>
</dbReference>
<gene>
    <name evidence="7" type="ORF">g.8817</name>
</gene>
<evidence type="ECO:0000313" key="7">
    <source>
        <dbReference type="EMBL" id="JAS33765.1"/>
    </source>
</evidence>
<dbReference type="InterPro" id="IPR002569">
    <property type="entry name" value="Met_Sox_Rdtase_MsrA_dom"/>
</dbReference>
<protein>
    <recommendedName>
        <fullName evidence="2">peptide-methionine (S)-S-oxide reductase</fullName>
        <ecNumber evidence="2">1.8.4.11</ecNumber>
    </recommendedName>
    <alternativeName>
        <fullName evidence="4">Peptide-methionine (S)-S-oxide reductase</fullName>
    </alternativeName>
</protein>
<evidence type="ECO:0000259" key="5">
    <source>
        <dbReference type="Pfam" id="PF01625"/>
    </source>
</evidence>
<dbReference type="InterPro" id="IPR049006">
    <property type="entry name" value="MsrA_helical"/>
</dbReference>
<evidence type="ECO:0000259" key="6">
    <source>
        <dbReference type="Pfam" id="PF20939"/>
    </source>
</evidence>
<dbReference type="HAMAP" id="MF_01401">
    <property type="entry name" value="MsrA"/>
    <property type="match status" value="1"/>
</dbReference>
<dbReference type="PANTHER" id="PTHR43774:SF1">
    <property type="entry name" value="PEPTIDE METHIONINE SULFOXIDE REDUCTASE MSRA 2"/>
    <property type="match status" value="1"/>
</dbReference>
<evidence type="ECO:0000256" key="3">
    <source>
        <dbReference type="ARBA" id="ARBA00023002"/>
    </source>
</evidence>
<dbReference type="EC" id="1.8.4.11" evidence="2"/>
<dbReference type="FunFam" id="3.30.1060.10:FF:000004">
    <property type="entry name" value="Peptide methionine sulfoxide reductase A5"/>
    <property type="match status" value="1"/>
</dbReference>
<dbReference type="SUPFAM" id="SSF55068">
    <property type="entry name" value="Peptide methionine sulfoxide reductase"/>
    <property type="match status" value="1"/>
</dbReference>
<feature type="domain" description="Peptide methionine sulphoxide reductase MsrA" evidence="5">
    <location>
        <begin position="28"/>
        <end position="166"/>
    </location>
</feature>
<keyword evidence="3" id="KW-0560">Oxidoreductase</keyword>
<evidence type="ECO:0000256" key="2">
    <source>
        <dbReference type="ARBA" id="ARBA00012502"/>
    </source>
</evidence>
<name>A0A1B6E780_9HEMI</name>
<sequence>MGGSSGKLISKAGNMSLLHNPEVKTESATFGMGCFWGCDSYYGAKMGVIRTKVGYAGGKFKDPTYRNLGDHTEVIQVDFDPKIISYSEILKGFWENHDPTFRTKAQYTSLILYHSPQQKEVAESTKKTQQEIISREVITRVEPASEFYDAEDYHQKYRLQQHKDLCSSLGLKGDLFKTSHVAARINGYIMGQASLKQFEEEAPKLGLSTEITDYVRKYVIKMEGSGFSC</sequence>
<dbReference type="GO" id="GO:0008113">
    <property type="term" value="F:peptide-methionine (S)-S-oxide reductase activity"/>
    <property type="evidence" value="ECO:0007669"/>
    <property type="project" value="UniProtKB-EC"/>
</dbReference>
<proteinExistence type="inferred from homology"/>
<accession>A0A1B6E780</accession>